<keyword evidence="1" id="KW-0812">Transmembrane</keyword>
<evidence type="ECO:0008006" key="4">
    <source>
        <dbReference type="Google" id="ProtNLM"/>
    </source>
</evidence>
<feature type="transmembrane region" description="Helical" evidence="1">
    <location>
        <begin position="142"/>
        <end position="165"/>
    </location>
</feature>
<protein>
    <recommendedName>
        <fullName evidence="4">Sugar phosphate transporter domain-containing protein</fullName>
    </recommendedName>
</protein>
<name>A0A813EDM6_POLGL</name>
<organism evidence="2 3">
    <name type="scientific">Polarella glacialis</name>
    <name type="common">Dinoflagellate</name>
    <dbReference type="NCBI Taxonomy" id="89957"/>
    <lineage>
        <taxon>Eukaryota</taxon>
        <taxon>Sar</taxon>
        <taxon>Alveolata</taxon>
        <taxon>Dinophyceae</taxon>
        <taxon>Suessiales</taxon>
        <taxon>Suessiaceae</taxon>
        <taxon>Polarella</taxon>
    </lineage>
</organism>
<proteinExistence type="predicted"/>
<gene>
    <name evidence="2" type="ORF">PGLA1383_LOCUS15455</name>
</gene>
<keyword evidence="1" id="KW-1133">Transmembrane helix</keyword>
<evidence type="ECO:0000313" key="2">
    <source>
        <dbReference type="EMBL" id="CAE8597000.1"/>
    </source>
</evidence>
<feature type="transmembrane region" description="Helical" evidence="1">
    <location>
        <begin position="55"/>
        <end position="79"/>
    </location>
</feature>
<dbReference type="AlphaFoldDB" id="A0A813EDM6"/>
<keyword evidence="1" id="KW-0472">Membrane</keyword>
<feature type="transmembrane region" description="Helical" evidence="1">
    <location>
        <begin position="201"/>
        <end position="221"/>
    </location>
</feature>
<dbReference type="EMBL" id="CAJNNV010009099">
    <property type="protein sequence ID" value="CAE8597000.1"/>
    <property type="molecule type" value="Genomic_DNA"/>
</dbReference>
<dbReference type="Proteomes" id="UP000654075">
    <property type="component" value="Unassembled WGS sequence"/>
</dbReference>
<reference evidence="2" key="1">
    <citation type="submission" date="2021-02" db="EMBL/GenBank/DDBJ databases">
        <authorList>
            <person name="Dougan E. K."/>
            <person name="Rhodes N."/>
            <person name="Thang M."/>
            <person name="Chan C."/>
        </authorList>
    </citation>
    <scope>NUCLEOTIDE SEQUENCE</scope>
</reference>
<accession>A0A813EDM6</accession>
<keyword evidence="3" id="KW-1185">Reference proteome</keyword>
<evidence type="ECO:0000313" key="3">
    <source>
        <dbReference type="Proteomes" id="UP000654075"/>
    </source>
</evidence>
<sequence>GCSPLSTSVLQSVMMSKRDNISAGEWACMLFGVGCASAVVFAQSGGLTGNASKTFFFGVAMAVASLFSSALDFVFKGLLGSGSVKLNALDTTCYMAIPAALMTSLLGAVLVKPVSSSWAAHFGPTMTDVAVFSKLWEINPTVFGWILASGLFAFVYNTFVTFMVVKLSPATTAFAGNFNKAATILVSLLLLEGNLPTGIRGVVMIGAIIGNIGAFAVYNILKKRRQSQK</sequence>
<feature type="non-terminal residue" evidence="2">
    <location>
        <position position="1"/>
    </location>
</feature>
<feature type="transmembrane region" description="Helical" evidence="1">
    <location>
        <begin position="91"/>
        <end position="111"/>
    </location>
</feature>
<feature type="transmembrane region" description="Helical" evidence="1">
    <location>
        <begin position="23"/>
        <end position="43"/>
    </location>
</feature>
<dbReference type="OrthoDB" id="10288246at2759"/>
<evidence type="ECO:0000256" key="1">
    <source>
        <dbReference type="SAM" id="Phobius"/>
    </source>
</evidence>
<comment type="caution">
    <text evidence="2">The sequence shown here is derived from an EMBL/GenBank/DDBJ whole genome shotgun (WGS) entry which is preliminary data.</text>
</comment>